<evidence type="ECO:0000313" key="2">
    <source>
        <dbReference type="Proteomes" id="UP000184356"/>
    </source>
</evidence>
<dbReference type="RefSeq" id="XP_040707025.1">
    <property type="nucleotide sequence ID" value="XM_040844565.1"/>
</dbReference>
<organism evidence="1 2">
    <name type="scientific">Aspergillus sydowii CBS 593.65</name>
    <dbReference type="NCBI Taxonomy" id="1036612"/>
    <lineage>
        <taxon>Eukaryota</taxon>
        <taxon>Fungi</taxon>
        <taxon>Dikarya</taxon>
        <taxon>Ascomycota</taxon>
        <taxon>Pezizomycotina</taxon>
        <taxon>Eurotiomycetes</taxon>
        <taxon>Eurotiomycetidae</taxon>
        <taxon>Eurotiales</taxon>
        <taxon>Aspergillaceae</taxon>
        <taxon>Aspergillus</taxon>
        <taxon>Aspergillus subgen. Nidulantes</taxon>
    </lineage>
</organism>
<evidence type="ECO:0000313" key="1">
    <source>
        <dbReference type="EMBL" id="OJJ63219.1"/>
    </source>
</evidence>
<sequence>MLRVAGWALLCLAAEDDQNPGPKTPGPKSAVGGNWKGNCLTAAFSASINTVYFLEASLPTIDEGSDSRNILEKTRGIQAALKRHIGRVFASAPCSSAACVLAPSARTKGAGETLARLASKSRICDMIGTGSHRKEEHPEWTDLALSSDGHAGPITVPHMAADPPVLVLTAPKMLYNAAQERDRDQKAHVFSMTEVSVWDLAPK</sequence>
<dbReference type="AlphaFoldDB" id="A0A1L9TUU9"/>
<accession>A0A1L9TUU9</accession>
<name>A0A1L9TUU9_9EURO</name>
<dbReference type="VEuPathDB" id="FungiDB:ASPSYDRAFT_28819"/>
<reference evidence="2" key="1">
    <citation type="journal article" date="2017" name="Genome Biol.">
        <title>Comparative genomics reveals high biological diversity and specific adaptations in the industrially and medically important fungal genus Aspergillus.</title>
        <authorList>
            <person name="de Vries R.P."/>
            <person name="Riley R."/>
            <person name="Wiebenga A."/>
            <person name="Aguilar-Osorio G."/>
            <person name="Amillis S."/>
            <person name="Uchima C.A."/>
            <person name="Anderluh G."/>
            <person name="Asadollahi M."/>
            <person name="Askin M."/>
            <person name="Barry K."/>
            <person name="Battaglia E."/>
            <person name="Bayram O."/>
            <person name="Benocci T."/>
            <person name="Braus-Stromeyer S.A."/>
            <person name="Caldana C."/>
            <person name="Canovas D."/>
            <person name="Cerqueira G.C."/>
            <person name="Chen F."/>
            <person name="Chen W."/>
            <person name="Choi C."/>
            <person name="Clum A."/>
            <person name="Dos Santos R.A."/>
            <person name="Damasio A.R."/>
            <person name="Diallinas G."/>
            <person name="Emri T."/>
            <person name="Fekete E."/>
            <person name="Flipphi M."/>
            <person name="Freyberg S."/>
            <person name="Gallo A."/>
            <person name="Gournas C."/>
            <person name="Habgood R."/>
            <person name="Hainaut M."/>
            <person name="Harispe M.L."/>
            <person name="Henrissat B."/>
            <person name="Hilden K.S."/>
            <person name="Hope R."/>
            <person name="Hossain A."/>
            <person name="Karabika E."/>
            <person name="Karaffa L."/>
            <person name="Karanyi Z."/>
            <person name="Krasevec N."/>
            <person name="Kuo A."/>
            <person name="Kusch H."/>
            <person name="LaButti K."/>
            <person name="Lagendijk E.L."/>
            <person name="Lapidus A."/>
            <person name="Levasseur A."/>
            <person name="Lindquist E."/>
            <person name="Lipzen A."/>
            <person name="Logrieco A.F."/>
            <person name="MacCabe A."/>
            <person name="Maekelae M.R."/>
            <person name="Malavazi I."/>
            <person name="Melin P."/>
            <person name="Meyer V."/>
            <person name="Mielnichuk N."/>
            <person name="Miskei M."/>
            <person name="Molnar A.P."/>
            <person name="Mule G."/>
            <person name="Ngan C.Y."/>
            <person name="Orejas M."/>
            <person name="Orosz E."/>
            <person name="Ouedraogo J.P."/>
            <person name="Overkamp K.M."/>
            <person name="Park H.-S."/>
            <person name="Perrone G."/>
            <person name="Piumi F."/>
            <person name="Punt P.J."/>
            <person name="Ram A.F."/>
            <person name="Ramon A."/>
            <person name="Rauscher S."/>
            <person name="Record E."/>
            <person name="Riano-Pachon D.M."/>
            <person name="Robert V."/>
            <person name="Roehrig J."/>
            <person name="Ruller R."/>
            <person name="Salamov A."/>
            <person name="Salih N.S."/>
            <person name="Samson R.A."/>
            <person name="Sandor E."/>
            <person name="Sanguinetti M."/>
            <person name="Schuetze T."/>
            <person name="Sepcic K."/>
            <person name="Shelest E."/>
            <person name="Sherlock G."/>
            <person name="Sophianopoulou V."/>
            <person name="Squina F.M."/>
            <person name="Sun H."/>
            <person name="Susca A."/>
            <person name="Todd R.B."/>
            <person name="Tsang A."/>
            <person name="Unkles S.E."/>
            <person name="van de Wiele N."/>
            <person name="van Rossen-Uffink D."/>
            <person name="Oliveira J.V."/>
            <person name="Vesth T.C."/>
            <person name="Visser J."/>
            <person name="Yu J.-H."/>
            <person name="Zhou M."/>
            <person name="Andersen M.R."/>
            <person name="Archer D.B."/>
            <person name="Baker S.E."/>
            <person name="Benoit I."/>
            <person name="Brakhage A.A."/>
            <person name="Braus G.H."/>
            <person name="Fischer R."/>
            <person name="Frisvad J.C."/>
            <person name="Goldman G.H."/>
            <person name="Houbraken J."/>
            <person name="Oakley B."/>
            <person name="Pocsi I."/>
            <person name="Scazzocchio C."/>
            <person name="Seiboth B."/>
            <person name="vanKuyk P.A."/>
            <person name="Wortman J."/>
            <person name="Dyer P.S."/>
            <person name="Grigoriev I.V."/>
        </authorList>
    </citation>
    <scope>NUCLEOTIDE SEQUENCE [LARGE SCALE GENOMIC DNA]</scope>
    <source>
        <strain evidence="2">CBS 593.65</strain>
    </source>
</reference>
<keyword evidence="2" id="KW-1185">Reference proteome</keyword>
<proteinExistence type="predicted"/>
<protein>
    <submittedName>
        <fullName evidence="1">Uncharacterized protein</fullName>
    </submittedName>
</protein>
<dbReference type="Proteomes" id="UP000184356">
    <property type="component" value="Unassembled WGS sequence"/>
</dbReference>
<gene>
    <name evidence="1" type="ORF">ASPSYDRAFT_28819</name>
</gene>
<dbReference type="EMBL" id="KV878583">
    <property type="protein sequence ID" value="OJJ63219.1"/>
    <property type="molecule type" value="Genomic_DNA"/>
</dbReference>
<dbReference type="GeneID" id="63760638"/>